<protein>
    <submittedName>
        <fullName evidence="3">SHOCT domain-containing protein</fullName>
    </submittedName>
</protein>
<feature type="region of interest" description="Disordered" evidence="1">
    <location>
        <begin position="44"/>
        <end position="63"/>
    </location>
</feature>
<organism evidence="3 4">
    <name type="scientific">Cryobacterium fucosi</name>
    <dbReference type="NCBI Taxonomy" id="1259157"/>
    <lineage>
        <taxon>Bacteria</taxon>
        <taxon>Bacillati</taxon>
        <taxon>Actinomycetota</taxon>
        <taxon>Actinomycetes</taxon>
        <taxon>Micrococcales</taxon>
        <taxon>Microbacteriaceae</taxon>
        <taxon>Cryobacterium</taxon>
    </lineage>
</organism>
<name>A0A4R9B9H9_9MICO</name>
<sequence length="96" mass="10480">MMWGYGGGMGWGWVFGLLALVGIALLVVLLVRLFSGGIDRTGIDRRDAPGLQPPAAQPPLAQGRSRARQILDERFAQGELTSEQYREQIQVLGEEA</sequence>
<gene>
    <name evidence="3" type="ORF">E3T48_07515</name>
</gene>
<dbReference type="EMBL" id="SOHH01000061">
    <property type="protein sequence ID" value="TFD78276.1"/>
    <property type="molecule type" value="Genomic_DNA"/>
</dbReference>
<evidence type="ECO:0000313" key="4">
    <source>
        <dbReference type="Proteomes" id="UP000298313"/>
    </source>
</evidence>
<keyword evidence="4" id="KW-1185">Reference proteome</keyword>
<feature type="transmembrane region" description="Helical" evidence="2">
    <location>
        <begin position="12"/>
        <end position="35"/>
    </location>
</feature>
<proteinExistence type="predicted"/>
<dbReference type="AlphaFoldDB" id="A0A4R9B9H9"/>
<keyword evidence="2" id="KW-1133">Transmembrane helix</keyword>
<reference evidence="3 4" key="1">
    <citation type="submission" date="2019-03" db="EMBL/GenBank/DDBJ databases">
        <title>Genomics of glacier-inhabiting Cryobacterium strains.</title>
        <authorList>
            <person name="Liu Q."/>
            <person name="Xin Y.-H."/>
        </authorList>
    </citation>
    <scope>NUCLEOTIDE SEQUENCE [LARGE SCALE GENOMIC DNA]</scope>
    <source>
        <strain evidence="3 4">Hh4</strain>
    </source>
</reference>
<keyword evidence="2" id="KW-0812">Transmembrane</keyword>
<comment type="caution">
    <text evidence="3">The sequence shown here is derived from an EMBL/GenBank/DDBJ whole genome shotgun (WGS) entry which is preliminary data.</text>
</comment>
<dbReference type="OrthoDB" id="3748887at2"/>
<evidence type="ECO:0000313" key="3">
    <source>
        <dbReference type="EMBL" id="TFD78276.1"/>
    </source>
</evidence>
<evidence type="ECO:0000256" key="2">
    <source>
        <dbReference type="SAM" id="Phobius"/>
    </source>
</evidence>
<dbReference type="RefSeq" id="WP_134523357.1">
    <property type="nucleotide sequence ID" value="NZ_SOHH01000061.1"/>
</dbReference>
<dbReference type="Proteomes" id="UP000298313">
    <property type="component" value="Unassembled WGS sequence"/>
</dbReference>
<accession>A0A4R9B9H9</accession>
<evidence type="ECO:0000256" key="1">
    <source>
        <dbReference type="SAM" id="MobiDB-lite"/>
    </source>
</evidence>
<keyword evidence="2" id="KW-0472">Membrane</keyword>